<comment type="caution">
    <text evidence="3">The sequence shown here is derived from an EMBL/GenBank/DDBJ whole genome shotgun (WGS) entry which is preliminary data.</text>
</comment>
<dbReference type="SMART" id="SM00646">
    <property type="entry name" value="Ami_3"/>
    <property type="match status" value="1"/>
</dbReference>
<gene>
    <name evidence="3" type="ORF">EDC37_101230</name>
</gene>
<dbReference type="SUPFAM" id="SSF53187">
    <property type="entry name" value="Zn-dependent exopeptidases"/>
    <property type="match status" value="1"/>
</dbReference>
<keyword evidence="4" id="KW-1185">Reference proteome</keyword>
<dbReference type="PANTHER" id="PTHR30404">
    <property type="entry name" value="N-ACETYLMURAMOYL-L-ALANINE AMIDASE"/>
    <property type="match status" value="1"/>
</dbReference>
<dbReference type="InterPro" id="IPR002508">
    <property type="entry name" value="MurNAc-LAA_cat"/>
</dbReference>
<name>A0A4R3KFI2_9FIRM</name>
<dbReference type="InterPro" id="IPR050695">
    <property type="entry name" value="N-acetylmuramoyl_amidase_3"/>
</dbReference>
<dbReference type="EMBL" id="SMAA01000001">
    <property type="protein sequence ID" value="TCS82057.1"/>
    <property type="molecule type" value="Genomic_DNA"/>
</dbReference>
<evidence type="ECO:0000256" key="1">
    <source>
        <dbReference type="ARBA" id="ARBA00022801"/>
    </source>
</evidence>
<dbReference type="GO" id="GO:0008745">
    <property type="term" value="F:N-acetylmuramoyl-L-alanine amidase activity"/>
    <property type="evidence" value="ECO:0007669"/>
    <property type="project" value="InterPro"/>
</dbReference>
<dbReference type="AlphaFoldDB" id="A0A4R3KFI2"/>
<dbReference type="GO" id="GO:0009253">
    <property type="term" value="P:peptidoglycan catabolic process"/>
    <property type="evidence" value="ECO:0007669"/>
    <property type="project" value="InterPro"/>
</dbReference>
<dbReference type="Gene3D" id="3.40.630.40">
    <property type="entry name" value="Zn-dependent exopeptidases"/>
    <property type="match status" value="1"/>
</dbReference>
<evidence type="ECO:0000313" key="4">
    <source>
        <dbReference type="Proteomes" id="UP000295188"/>
    </source>
</evidence>
<evidence type="ECO:0000259" key="2">
    <source>
        <dbReference type="SMART" id="SM00646"/>
    </source>
</evidence>
<protein>
    <submittedName>
        <fullName evidence="3">N-acetylmuramoyl-L-alanine amidase</fullName>
    </submittedName>
</protein>
<organism evidence="3 4">
    <name type="scientific">Pectinatus cerevisiiphilus</name>
    <dbReference type="NCBI Taxonomy" id="86956"/>
    <lineage>
        <taxon>Bacteria</taxon>
        <taxon>Bacillati</taxon>
        <taxon>Bacillota</taxon>
        <taxon>Negativicutes</taxon>
        <taxon>Selenomonadales</taxon>
        <taxon>Selenomonadaceae</taxon>
        <taxon>Pectinatus</taxon>
    </lineage>
</organism>
<dbReference type="Pfam" id="PF01520">
    <property type="entry name" value="Amidase_3"/>
    <property type="match status" value="1"/>
</dbReference>
<dbReference type="OrthoDB" id="9772024at2"/>
<dbReference type="GO" id="GO:0030288">
    <property type="term" value="C:outer membrane-bounded periplasmic space"/>
    <property type="evidence" value="ECO:0007669"/>
    <property type="project" value="TreeGrafter"/>
</dbReference>
<proteinExistence type="predicted"/>
<reference evidence="3 4" key="1">
    <citation type="submission" date="2019-03" db="EMBL/GenBank/DDBJ databases">
        <title>Genomic Encyclopedia of Type Strains, Phase IV (KMG-IV): sequencing the most valuable type-strain genomes for metagenomic binning, comparative biology and taxonomic classification.</title>
        <authorList>
            <person name="Goeker M."/>
        </authorList>
    </citation>
    <scope>NUCLEOTIDE SEQUENCE [LARGE SCALE GENOMIC DNA]</scope>
    <source>
        <strain evidence="3 4">DSM 20467</strain>
    </source>
</reference>
<dbReference type="PANTHER" id="PTHR30404:SF0">
    <property type="entry name" value="N-ACETYLMURAMOYL-L-ALANINE AMIDASE AMIC"/>
    <property type="match status" value="1"/>
</dbReference>
<evidence type="ECO:0000313" key="3">
    <source>
        <dbReference type="EMBL" id="TCS82057.1"/>
    </source>
</evidence>
<dbReference type="Proteomes" id="UP000295188">
    <property type="component" value="Unassembled WGS sequence"/>
</dbReference>
<feature type="domain" description="MurNAc-LAA" evidence="2">
    <location>
        <begin position="69"/>
        <end position="182"/>
    </location>
</feature>
<dbReference type="RefSeq" id="WP_132547032.1">
    <property type="nucleotide sequence ID" value="NZ_SMAA01000001.1"/>
</dbReference>
<accession>A0A4R3KFI2</accession>
<sequence>MNIFLNPGHSPNGNPDPGACNLSLNLRECDIALSIGNKIRNLLLQNNYDVRLLQSNNLCGESPSQPNITYAANSWPADIFVSIHCNSFNSKARGSETLIYPDSTKGLYLANNIQSNLITAIQSVDTTFPNRGVKPRSDLAVLRYTNMPAVLIELGFIDQKNDAAILTNFQDTLAQAINSGINKYKV</sequence>
<dbReference type="CDD" id="cd02696">
    <property type="entry name" value="MurNAc-LAA"/>
    <property type="match status" value="1"/>
</dbReference>
<keyword evidence="1" id="KW-0378">Hydrolase</keyword>